<dbReference type="InterPro" id="IPR051311">
    <property type="entry name" value="DedA_domain"/>
</dbReference>
<dbReference type="KEGG" id="dba:Dbac_0203"/>
<proteinExistence type="predicted"/>
<evidence type="ECO:0000313" key="3">
    <source>
        <dbReference type="EMBL" id="ACU88330.1"/>
    </source>
</evidence>
<dbReference type="RefSeq" id="WP_012805415.1">
    <property type="nucleotide sequence ID" value="NC_013173.1"/>
</dbReference>
<keyword evidence="1" id="KW-0812">Transmembrane</keyword>
<dbReference type="STRING" id="525897.Dbac_0203"/>
<dbReference type="PANTHER" id="PTHR42709:SF11">
    <property type="entry name" value="DEDA FAMILY PROTEIN"/>
    <property type="match status" value="1"/>
</dbReference>
<evidence type="ECO:0000259" key="2">
    <source>
        <dbReference type="Pfam" id="PF09335"/>
    </source>
</evidence>
<feature type="transmembrane region" description="Helical" evidence="1">
    <location>
        <begin position="156"/>
        <end position="180"/>
    </location>
</feature>
<gene>
    <name evidence="3" type="ordered locus">Dbac_0203</name>
</gene>
<feature type="transmembrane region" description="Helical" evidence="1">
    <location>
        <begin position="76"/>
        <end position="99"/>
    </location>
</feature>
<dbReference type="eggNOG" id="COG1238">
    <property type="taxonomic scope" value="Bacteria"/>
</dbReference>
<dbReference type="GO" id="GO:0005886">
    <property type="term" value="C:plasma membrane"/>
    <property type="evidence" value="ECO:0007669"/>
    <property type="project" value="TreeGrafter"/>
</dbReference>
<feature type="domain" description="VTT" evidence="2">
    <location>
        <begin position="56"/>
        <end position="177"/>
    </location>
</feature>
<evidence type="ECO:0000256" key="1">
    <source>
        <dbReference type="SAM" id="Phobius"/>
    </source>
</evidence>
<keyword evidence="1" id="KW-0472">Membrane</keyword>
<name>C7LTA6_DESBD</name>
<keyword evidence="4" id="KW-1185">Reference proteome</keyword>
<dbReference type="AlphaFoldDB" id="C7LTA6"/>
<feature type="transmembrane region" description="Helical" evidence="1">
    <location>
        <begin position="26"/>
        <end position="49"/>
    </location>
</feature>
<dbReference type="OrthoDB" id="9810270at2"/>
<feature type="transmembrane region" description="Helical" evidence="1">
    <location>
        <begin position="126"/>
        <end position="144"/>
    </location>
</feature>
<dbReference type="Pfam" id="PF09335">
    <property type="entry name" value="VTT_dom"/>
    <property type="match status" value="1"/>
</dbReference>
<feature type="transmembrane region" description="Helical" evidence="1">
    <location>
        <begin position="192"/>
        <end position="213"/>
    </location>
</feature>
<dbReference type="Proteomes" id="UP000002216">
    <property type="component" value="Chromosome"/>
</dbReference>
<dbReference type="PANTHER" id="PTHR42709">
    <property type="entry name" value="ALKALINE PHOSPHATASE LIKE PROTEIN"/>
    <property type="match status" value="1"/>
</dbReference>
<reference evidence="3 4" key="1">
    <citation type="journal article" date="2009" name="Stand. Genomic Sci.">
        <title>Complete genome sequence of Desulfomicrobium baculatum type strain (X).</title>
        <authorList>
            <person name="Copeland A."/>
            <person name="Spring S."/>
            <person name="Goker M."/>
            <person name="Schneider S."/>
            <person name="Lapidus A."/>
            <person name="Del Rio T.G."/>
            <person name="Tice H."/>
            <person name="Cheng J.F."/>
            <person name="Chen F."/>
            <person name="Nolan M."/>
            <person name="Bruce D."/>
            <person name="Goodwin L."/>
            <person name="Pitluck S."/>
            <person name="Ivanova N."/>
            <person name="Mavrommatis K."/>
            <person name="Ovchinnikova G."/>
            <person name="Pati A."/>
            <person name="Chen A."/>
            <person name="Palaniappan K."/>
            <person name="Land M."/>
            <person name="Hauser L."/>
            <person name="Chang Y.J."/>
            <person name="Jeffries C.C."/>
            <person name="Meincke L."/>
            <person name="Sims D."/>
            <person name="Brettin T."/>
            <person name="Detter J.C."/>
            <person name="Han C."/>
            <person name="Chain P."/>
            <person name="Bristow J."/>
            <person name="Eisen J.A."/>
            <person name="Markowitz V."/>
            <person name="Hugenholtz P."/>
            <person name="Kyrpides N.C."/>
            <person name="Klenk H.P."/>
            <person name="Lucas S."/>
        </authorList>
    </citation>
    <scope>NUCLEOTIDE SEQUENCE [LARGE SCALE GENOMIC DNA]</scope>
    <source>
        <strain evidence="4">DSM 4028 / VKM B-1378 / X</strain>
    </source>
</reference>
<dbReference type="EMBL" id="CP001629">
    <property type="protein sequence ID" value="ACU88330.1"/>
    <property type="molecule type" value="Genomic_DNA"/>
</dbReference>
<sequence length="214" mass="23826">MKHDSSTSAPTDLAQARATRNPLRKLYYWVLHWAATPYALPALVVLSFAESSFFPVPPDVLLIALCFSTPARWFKLAAWCTAASVVGGLLGYFIGWGLWETVGQPIVRMYHGEAVVEMVRVWYENYGFFGVLVAAVTPIPYKVFTIASGMMSFDLAQFVLASVLGRAMRFFLVAGLIRLYGARIKPFMERHFELAASALVVLAILGFMAIKYLK</sequence>
<accession>C7LTA6</accession>
<dbReference type="HOGENOM" id="CLU_098634_1_0_7"/>
<organism evidence="3 4">
    <name type="scientific">Desulfomicrobium baculatum (strain DSM 4028 / VKM B-1378 / X)</name>
    <name type="common">Desulfovibrio baculatus</name>
    <dbReference type="NCBI Taxonomy" id="525897"/>
    <lineage>
        <taxon>Bacteria</taxon>
        <taxon>Pseudomonadati</taxon>
        <taxon>Thermodesulfobacteriota</taxon>
        <taxon>Desulfovibrionia</taxon>
        <taxon>Desulfovibrionales</taxon>
        <taxon>Desulfomicrobiaceae</taxon>
        <taxon>Desulfomicrobium</taxon>
    </lineage>
</organism>
<keyword evidence="1" id="KW-1133">Transmembrane helix</keyword>
<evidence type="ECO:0000313" key="4">
    <source>
        <dbReference type="Proteomes" id="UP000002216"/>
    </source>
</evidence>
<protein>
    <submittedName>
        <fullName evidence="3">SNARE associated Golgi protein</fullName>
    </submittedName>
</protein>
<dbReference type="InterPro" id="IPR032816">
    <property type="entry name" value="VTT_dom"/>
</dbReference>